<evidence type="ECO:0000313" key="7">
    <source>
        <dbReference type="EMBL" id="CAJ1969634.1"/>
    </source>
</evidence>
<dbReference type="GO" id="GO:0006362">
    <property type="term" value="P:transcription elongation by RNA polymerase I"/>
    <property type="evidence" value="ECO:0007669"/>
    <property type="project" value="TreeGrafter"/>
</dbReference>
<name>A0AAD2GCK0_9STRA</name>
<feature type="domain" description="RPA43 OB" evidence="6">
    <location>
        <begin position="135"/>
        <end position="215"/>
    </location>
</feature>
<evidence type="ECO:0000259" key="6">
    <source>
        <dbReference type="Pfam" id="PF17875"/>
    </source>
</evidence>
<feature type="region of interest" description="Disordered" evidence="5">
    <location>
        <begin position="1"/>
        <end position="42"/>
    </location>
</feature>
<reference evidence="7" key="1">
    <citation type="submission" date="2023-08" db="EMBL/GenBank/DDBJ databases">
        <authorList>
            <person name="Audoor S."/>
            <person name="Bilcke G."/>
        </authorList>
    </citation>
    <scope>NUCLEOTIDE SEQUENCE</scope>
</reference>
<keyword evidence="8" id="KW-1185">Reference proteome</keyword>
<accession>A0AAD2GCK0</accession>
<protein>
    <recommendedName>
        <fullName evidence="6">RPA43 OB domain-containing protein</fullName>
    </recommendedName>
</protein>
<sequence>MAKRDRTNSEQSTRKRSRSSSNAESAEGKEEPSIKKSLSTKRSSRASIERTIFSRKRIELLVSLLPGSLRNSEKSVEDAIRAMLMKYSEGLGGILMGFEDVKLIGDRNKEAKGWILNELPHIHYNVSCDALVFCPTIGCELQGIVNECRPSHMSLLVFNYFNAMISGDQLRAAGFSFDAELHNWTSSKESISPKDKVKFNVEKIHELGGTVSMEGNDPSLSLLVEA</sequence>
<dbReference type="AlphaFoldDB" id="A0AAD2GCK0"/>
<evidence type="ECO:0000313" key="8">
    <source>
        <dbReference type="Proteomes" id="UP001295423"/>
    </source>
</evidence>
<gene>
    <name evidence="7" type="ORF">CYCCA115_LOCUS23810</name>
</gene>
<dbReference type="PANTHER" id="PTHR12709">
    <property type="entry name" value="DNA-DIRECTED RNA POLYMERASE II, III"/>
    <property type="match status" value="1"/>
</dbReference>
<dbReference type="Gene3D" id="2.40.50.1060">
    <property type="match status" value="1"/>
</dbReference>
<dbReference type="EMBL" id="CAKOGP040002424">
    <property type="protein sequence ID" value="CAJ1969634.1"/>
    <property type="molecule type" value="Genomic_DNA"/>
</dbReference>
<evidence type="ECO:0000256" key="3">
    <source>
        <dbReference type="ARBA" id="ARBA00023163"/>
    </source>
</evidence>
<comment type="caution">
    <text evidence="7">The sequence shown here is derived from an EMBL/GenBank/DDBJ whole genome shotgun (WGS) entry which is preliminary data.</text>
</comment>
<dbReference type="Gene3D" id="3.30.1490.120">
    <property type="entry name" value="RNA polymerase Rpb7-like, N-terminal domain"/>
    <property type="match status" value="1"/>
</dbReference>
<evidence type="ECO:0000256" key="4">
    <source>
        <dbReference type="ARBA" id="ARBA00023242"/>
    </source>
</evidence>
<dbReference type="GO" id="GO:0006352">
    <property type="term" value="P:DNA-templated transcription initiation"/>
    <property type="evidence" value="ECO:0007669"/>
    <property type="project" value="InterPro"/>
</dbReference>
<proteinExistence type="predicted"/>
<dbReference type="Pfam" id="PF17875">
    <property type="entry name" value="RPA43_OB"/>
    <property type="match status" value="1"/>
</dbReference>
<dbReference type="InterPro" id="IPR045113">
    <property type="entry name" value="Rpb7-like"/>
</dbReference>
<evidence type="ECO:0000256" key="2">
    <source>
        <dbReference type="ARBA" id="ARBA00022478"/>
    </source>
</evidence>
<dbReference type="PANTHER" id="PTHR12709:SF5">
    <property type="entry name" value="DNA-DIRECTED RNA POLYMERASE I SUBUNIT RPA43"/>
    <property type="match status" value="1"/>
</dbReference>
<keyword evidence="4" id="KW-0539">Nucleus</keyword>
<comment type="subcellular location">
    <subcellularLocation>
        <location evidence="1">Nucleus</location>
    </subcellularLocation>
</comment>
<dbReference type="InterPro" id="IPR036898">
    <property type="entry name" value="RNA_pol_Rpb7-like_N_sf"/>
</dbReference>
<organism evidence="7 8">
    <name type="scientific">Cylindrotheca closterium</name>
    <dbReference type="NCBI Taxonomy" id="2856"/>
    <lineage>
        <taxon>Eukaryota</taxon>
        <taxon>Sar</taxon>
        <taxon>Stramenopiles</taxon>
        <taxon>Ochrophyta</taxon>
        <taxon>Bacillariophyta</taxon>
        <taxon>Bacillariophyceae</taxon>
        <taxon>Bacillariophycidae</taxon>
        <taxon>Bacillariales</taxon>
        <taxon>Bacillariaceae</taxon>
        <taxon>Cylindrotheca</taxon>
    </lineage>
</organism>
<dbReference type="Proteomes" id="UP001295423">
    <property type="component" value="Unassembled WGS sequence"/>
</dbReference>
<evidence type="ECO:0000256" key="1">
    <source>
        <dbReference type="ARBA" id="ARBA00004123"/>
    </source>
</evidence>
<evidence type="ECO:0000256" key="5">
    <source>
        <dbReference type="SAM" id="MobiDB-lite"/>
    </source>
</evidence>
<keyword evidence="2" id="KW-0240">DNA-directed RNA polymerase</keyword>
<keyword evidence="3" id="KW-0804">Transcription</keyword>
<dbReference type="GO" id="GO:0005736">
    <property type="term" value="C:RNA polymerase I complex"/>
    <property type="evidence" value="ECO:0007669"/>
    <property type="project" value="TreeGrafter"/>
</dbReference>
<dbReference type="InterPro" id="IPR041178">
    <property type="entry name" value="RPA43_OB"/>
</dbReference>